<dbReference type="InterPro" id="IPR041599">
    <property type="entry name" value="Gp138_N"/>
</dbReference>
<evidence type="ECO:0000259" key="2">
    <source>
        <dbReference type="Pfam" id="PF18352"/>
    </source>
</evidence>
<dbReference type="eggNOG" id="COG4540">
    <property type="taxonomic scope" value="Bacteria"/>
</dbReference>
<dbReference type="InterPro" id="IPR037026">
    <property type="entry name" value="Vgr_OB-fold_dom_sf"/>
</dbReference>
<dbReference type="Pfam" id="PF18946">
    <property type="entry name" value="Apex"/>
    <property type="match status" value="1"/>
</dbReference>
<reference evidence="3 4" key="2">
    <citation type="submission" date="2013-04" db="EMBL/GenBank/DDBJ databases">
        <title>The Genome Sequence of Bilophila wadsworthia 3_1_6.</title>
        <authorList>
            <consortium name="The Broad Institute Genomics Platform"/>
            <person name="Earl A."/>
            <person name="Ward D."/>
            <person name="Feldgarden M."/>
            <person name="Gevers D."/>
            <person name="Sibley C."/>
            <person name="Strauss J."/>
            <person name="Allen-Vercoe E."/>
            <person name="Walker B."/>
            <person name="Young S."/>
            <person name="Zeng Q."/>
            <person name="Gargeya S."/>
            <person name="Fitzgerald M."/>
            <person name="Haas B."/>
            <person name="Abouelleil A."/>
            <person name="Allen A.W."/>
            <person name="Alvarado L."/>
            <person name="Arachchi H.M."/>
            <person name="Berlin A.M."/>
            <person name="Chapman S.B."/>
            <person name="Gainer-Dewar J."/>
            <person name="Goldberg J."/>
            <person name="Griggs A."/>
            <person name="Gujja S."/>
            <person name="Hansen M."/>
            <person name="Howarth C."/>
            <person name="Imamovic A."/>
            <person name="Ireland A."/>
            <person name="Larimer J."/>
            <person name="McCowan C."/>
            <person name="Murphy C."/>
            <person name="Pearson M."/>
            <person name="Poon T.W."/>
            <person name="Priest M."/>
            <person name="Roberts A."/>
            <person name="Saif S."/>
            <person name="Shea T."/>
            <person name="Sisk P."/>
            <person name="Sykes S."/>
            <person name="Wortman J."/>
            <person name="Nusbaum C."/>
            <person name="Birren B."/>
        </authorList>
    </citation>
    <scope>NUCLEOTIDE SEQUENCE [LARGE SCALE GENOMIC DNA]</scope>
    <source>
        <strain evidence="3 4">3_1_6</strain>
    </source>
</reference>
<dbReference type="RefSeq" id="WP_005027501.1">
    <property type="nucleotide sequence ID" value="NZ_KE150238.1"/>
</dbReference>
<feature type="compositionally biased region" description="Gly residues" evidence="1">
    <location>
        <begin position="234"/>
        <end position="243"/>
    </location>
</feature>
<dbReference type="Gene3D" id="2.40.50.230">
    <property type="entry name" value="Gp5 N-terminal domain"/>
    <property type="match status" value="1"/>
</dbReference>
<evidence type="ECO:0000256" key="1">
    <source>
        <dbReference type="SAM" id="MobiDB-lite"/>
    </source>
</evidence>
<dbReference type="STRING" id="563192.HMPREF0179_01854"/>
<dbReference type="AlphaFoldDB" id="E5Y6P1"/>
<dbReference type="Pfam" id="PF18352">
    <property type="entry name" value="Gp138_N"/>
    <property type="match status" value="1"/>
</dbReference>
<name>E5Y6P1_BILW3</name>
<proteinExistence type="predicted"/>
<evidence type="ECO:0000313" key="4">
    <source>
        <dbReference type="Proteomes" id="UP000006034"/>
    </source>
</evidence>
<evidence type="ECO:0000313" key="3">
    <source>
        <dbReference type="EMBL" id="EFV44372.1"/>
    </source>
</evidence>
<dbReference type="Proteomes" id="UP000006034">
    <property type="component" value="Unassembled WGS sequence"/>
</dbReference>
<protein>
    <recommendedName>
        <fullName evidence="2">Phage protein Gp138 N-terminal domain-containing protein</fullName>
    </recommendedName>
</protein>
<dbReference type="GeneID" id="78084124"/>
<organism evidence="3 4">
    <name type="scientific">Bilophila wadsworthia (strain 3_1_6)</name>
    <dbReference type="NCBI Taxonomy" id="563192"/>
    <lineage>
        <taxon>Bacteria</taxon>
        <taxon>Pseudomonadati</taxon>
        <taxon>Thermodesulfobacteriota</taxon>
        <taxon>Desulfovibrionia</taxon>
        <taxon>Desulfovibrionales</taxon>
        <taxon>Desulfovibrionaceae</taxon>
        <taxon>Bilophila</taxon>
    </lineage>
</organism>
<dbReference type="EMBL" id="ADCP02000001">
    <property type="protein sequence ID" value="EFV44372.1"/>
    <property type="molecule type" value="Genomic_DNA"/>
</dbReference>
<feature type="domain" description="Phage protein Gp138 N-terminal" evidence="2">
    <location>
        <begin position="29"/>
        <end position="130"/>
    </location>
</feature>
<dbReference type="InterPro" id="IPR044033">
    <property type="entry name" value="GpV-like_apex"/>
</dbReference>
<feature type="region of interest" description="Disordered" evidence="1">
    <location>
        <begin position="223"/>
        <end position="243"/>
    </location>
</feature>
<reference evidence="3 4" key="1">
    <citation type="submission" date="2010-10" db="EMBL/GenBank/DDBJ databases">
        <authorList>
            <consortium name="The Broad Institute Genome Sequencing Platform"/>
            <person name="Ward D."/>
            <person name="Earl A."/>
            <person name="Feldgarden M."/>
            <person name="Young S.K."/>
            <person name="Gargeya S."/>
            <person name="Zeng Q."/>
            <person name="Alvarado L."/>
            <person name="Berlin A."/>
            <person name="Bochicchio J."/>
            <person name="Chapman S.B."/>
            <person name="Chen Z."/>
            <person name="Freedman E."/>
            <person name="Gellesch M."/>
            <person name="Goldberg J."/>
            <person name="Griggs A."/>
            <person name="Gujja S."/>
            <person name="Heilman E."/>
            <person name="Heiman D."/>
            <person name="Howarth C."/>
            <person name="Mehta T."/>
            <person name="Neiman D."/>
            <person name="Pearson M."/>
            <person name="Roberts A."/>
            <person name="Saif S."/>
            <person name="Shea T."/>
            <person name="Shenoy N."/>
            <person name="Sisk P."/>
            <person name="Stolte C."/>
            <person name="Sykes S."/>
            <person name="White J."/>
            <person name="Yandava C."/>
            <person name="Allen-Vercoe E."/>
            <person name="Sibley C."/>
            <person name="Ambrose C.E."/>
            <person name="Strauss J."/>
            <person name="Daigneault M."/>
            <person name="Haas B."/>
            <person name="Nusbaum C."/>
            <person name="Birren B."/>
        </authorList>
    </citation>
    <scope>NUCLEOTIDE SEQUENCE [LARGE SCALE GENOMIC DNA]</scope>
    <source>
        <strain evidence="3 4">3_1_6</strain>
    </source>
</reference>
<comment type="caution">
    <text evidence="3">The sequence shown here is derived from an EMBL/GenBank/DDBJ whole genome shotgun (WGS) entry which is preliminary data.</text>
</comment>
<dbReference type="OrthoDB" id="1903830at2"/>
<sequence length="243" mass="24749">MDRRERWAEPVEALRAALDGRQAEMWTALPGIVQSFDPAAMTVSVQPAVAGRISDEAGKAASVDLPILPDVPVVFPGGGGFALTFPVAAGDECLVVFASRCIDAWWQSGGVGEPMEPRMHDLSDGFALVGVRSQPHRLSPAVHTGNTQLRADDGSAYVEITPGGAVTAVGPSSVTVRSGGSITLDAPRIVIKGLLSMQSQGGGATTATLAGSLNATGDVTASNISLNSHTHPGDSGGTTGGPQ</sequence>
<accession>E5Y6P1</accession>
<dbReference type="HOGENOM" id="CLU_098186_0_0_7"/>
<keyword evidence="4" id="KW-1185">Reference proteome</keyword>
<gene>
    <name evidence="3" type="ORF">HMPREF0179_01854</name>
</gene>